<dbReference type="KEGG" id="scu:SCE1572_15240"/>
<protein>
    <submittedName>
        <fullName evidence="1">Uncharacterized protein</fullName>
    </submittedName>
</protein>
<dbReference type="HOGENOM" id="CLU_3157874_0_0_7"/>
<proteinExistence type="predicted"/>
<dbReference type="EMBL" id="CP003969">
    <property type="protein sequence ID" value="AGP35753.1"/>
    <property type="molecule type" value="Genomic_DNA"/>
</dbReference>
<accession>S4XYQ8</accession>
<name>S4XYQ8_SORCE</name>
<gene>
    <name evidence="1" type="ORF">SCE1572_15240</name>
</gene>
<sequence length="48" mass="5286">MPAWRFEARSSWISVRSSAPRFASALAPRQRIAATVVRRSSSRGSIPA</sequence>
<evidence type="ECO:0000313" key="1">
    <source>
        <dbReference type="EMBL" id="AGP35753.1"/>
    </source>
</evidence>
<dbReference type="Proteomes" id="UP000014803">
    <property type="component" value="Chromosome"/>
</dbReference>
<organism evidence="1 2">
    <name type="scientific">Sorangium cellulosum So0157-2</name>
    <dbReference type="NCBI Taxonomy" id="1254432"/>
    <lineage>
        <taxon>Bacteria</taxon>
        <taxon>Pseudomonadati</taxon>
        <taxon>Myxococcota</taxon>
        <taxon>Polyangia</taxon>
        <taxon>Polyangiales</taxon>
        <taxon>Polyangiaceae</taxon>
        <taxon>Sorangium</taxon>
    </lineage>
</organism>
<reference evidence="1 2" key="1">
    <citation type="journal article" date="2013" name="Sci. Rep.">
        <title>Extraordinary expansion of a Sorangium cellulosum genome from an alkaline milieu.</title>
        <authorList>
            <person name="Han K."/>
            <person name="Li Z.F."/>
            <person name="Peng R."/>
            <person name="Zhu L.P."/>
            <person name="Zhou T."/>
            <person name="Wang L.G."/>
            <person name="Li S.G."/>
            <person name="Zhang X.B."/>
            <person name="Hu W."/>
            <person name="Wu Z.H."/>
            <person name="Qin N."/>
            <person name="Li Y.Z."/>
        </authorList>
    </citation>
    <scope>NUCLEOTIDE SEQUENCE [LARGE SCALE GENOMIC DNA]</scope>
    <source>
        <strain evidence="1 2">So0157-2</strain>
    </source>
</reference>
<dbReference type="AlphaFoldDB" id="S4XYQ8"/>
<evidence type="ECO:0000313" key="2">
    <source>
        <dbReference type="Proteomes" id="UP000014803"/>
    </source>
</evidence>
<dbReference type="STRING" id="1254432.SCE1572_15240"/>